<accession>X1RTA7</accession>
<evidence type="ECO:0000313" key="2">
    <source>
        <dbReference type="EMBL" id="GAI83893.1"/>
    </source>
</evidence>
<protein>
    <recommendedName>
        <fullName evidence="1">DUF362 domain-containing protein</fullName>
    </recommendedName>
</protein>
<organism evidence="2">
    <name type="scientific">marine sediment metagenome</name>
    <dbReference type="NCBI Taxonomy" id="412755"/>
    <lineage>
        <taxon>unclassified sequences</taxon>
        <taxon>metagenomes</taxon>
        <taxon>ecological metagenomes</taxon>
    </lineage>
</organism>
<evidence type="ECO:0000259" key="1">
    <source>
        <dbReference type="Pfam" id="PF04015"/>
    </source>
</evidence>
<name>X1RTA7_9ZZZZ</name>
<dbReference type="SUPFAM" id="SSF54862">
    <property type="entry name" value="4Fe-4S ferredoxins"/>
    <property type="match status" value="1"/>
</dbReference>
<gene>
    <name evidence="2" type="ORF">S12H4_17205</name>
</gene>
<feature type="domain" description="DUF362" evidence="1">
    <location>
        <begin position="8"/>
        <end position="234"/>
    </location>
</feature>
<reference evidence="2" key="1">
    <citation type="journal article" date="2014" name="Front. Microbiol.">
        <title>High frequency of phylogenetically diverse reductive dehalogenase-homologous genes in deep subseafloor sedimentary metagenomes.</title>
        <authorList>
            <person name="Kawai M."/>
            <person name="Futagami T."/>
            <person name="Toyoda A."/>
            <person name="Takaki Y."/>
            <person name="Nishi S."/>
            <person name="Hori S."/>
            <person name="Arai W."/>
            <person name="Tsubouchi T."/>
            <person name="Morono Y."/>
            <person name="Uchiyama I."/>
            <person name="Ito T."/>
            <person name="Fujiyama A."/>
            <person name="Inagaki F."/>
            <person name="Takami H."/>
        </authorList>
    </citation>
    <scope>NUCLEOTIDE SEQUENCE</scope>
    <source>
        <strain evidence="2">Expedition CK06-06</strain>
    </source>
</reference>
<proteinExistence type="predicted"/>
<dbReference type="AlphaFoldDB" id="X1RTA7"/>
<comment type="caution">
    <text evidence="2">The sequence shown here is derived from an EMBL/GenBank/DDBJ whole genome shotgun (WGS) entry which is preliminary data.</text>
</comment>
<dbReference type="Pfam" id="PF04015">
    <property type="entry name" value="DUF362"/>
    <property type="match status" value="1"/>
</dbReference>
<dbReference type="EMBL" id="BARW01008386">
    <property type="protein sequence ID" value="GAI83893.1"/>
    <property type="molecule type" value="Genomic_DNA"/>
</dbReference>
<sequence length="317" mass="35549">MTDNPTAVYNAVNRGYTEETCGCPIIPVAGVKDGYVYSKKIDFKGVDSVDLAGVLHDADVLMNFAHAKGHGLPGFGGVIKNIALGGFAAKTRWNKIHGVVHYDKYWDPDKCSPEHAKKLVESCPEKCIDYKKDKHELKVGFYNCNQCMKCIKADEGVGSLEIKQENYDAFQEFQAIAAKLVLDTFDKKKIFNFNFALQITAFCDCMGMPQPIVVNEIGILASKDTVAIEQATLDLIKKEGLLESSIPPFLNNVQLKPELHPFQQLFGHFKDPYKTLEYAEKLGMGTTKYELIEILSPEETAKMEPPKERYEIEPTFF</sequence>
<dbReference type="InterPro" id="IPR007160">
    <property type="entry name" value="DUF362"/>
</dbReference>
<dbReference type="Gene3D" id="3.30.70.20">
    <property type="match status" value="1"/>
</dbReference>